<sequence>MKRLKQSNAYADVAIVQSVEATDDFTVVFTLNEPDASFLDKLTSSAYSILDSELLKRHGGSDNGGDTARVWLDTSSAGSGPFVVRSWSPKELVLEKNPTYWGGNVNIDTVILKKMESVEAELEAIEKGEIDIALDLGVQAAGELDGRENVSVVSGTSVLLAFLAMSRDSGLAPEMSNPKVQEAVRYALDYKGYLALAGENSTVPLNFMPLGFTGALTRDLKTEGRNVEKAKELMAEAGYPAGFTVALVCPDIAMEGIDWNMVALKVKDNLTEIGIAVNIETLEYPQFYEKVRSAALPFYLAYWSPHYYDANSQLAFLPGVGENGTIYGRRTGWAADADNQSLLDLAAKIRGETDEALRAKYSKELQREYDRDNPFAFLFQPSGFFAYRNDTLAAVAYSDLSKKIELRELKAK</sequence>
<accession>A0A644WC00</accession>
<evidence type="ECO:0000313" key="6">
    <source>
        <dbReference type="EMBL" id="MPM01320.1"/>
    </source>
</evidence>
<dbReference type="Gene3D" id="3.10.105.10">
    <property type="entry name" value="Dipeptide-binding Protein, Domain 3"/>
    <property type="match status" value="1"/>
</dbReference>
<keyword evidence="4" id="KW-0732">Signal</keyword>
<dbReference type="GO" id="GO:0015833">
    <property type="term" value="P:peptide transport"/>
    <property type="evidence" value="ECO:0007669"/>
    <property type="project" value="TreeGrafter"/>
</dbReference>
<evidence type="ECO:0000259" key="5">
    <source>
        <dbReference type="Pfam" id="PF00496"/>
    </source>
</evidence>
<reference evidence="6" key="1">
    <citation type="submission" date="2019-08" db="EMBL/GenBank/DDBJ databases">
        <authorList>
            <person name="Kucharzyk K."/>
            <person name="Murdoch R.W."/>
            <person name="Higgins S."/>
            <person name="Loffler F."/>
        </authorList>
    </citation>
    <scope>NUCLEOTIDE SEQUENCE</scope>
</reference>
<dbReference type="InterPro" id="IPR000914">
    <property type="entry name" value="SBP_5_dom"/>
</dbReference>
<feature type="domain" description="Solute-binding protein family 5" evidence="5">
    <location>
        <begin position="13"/>
        <end position="317"/>
    </location>
</feature>
<proteinExistence type="inferred from homology"/>
<dbReference type="AlphaFoldDB" id="A0A644WC00"/>
<dbReference type="PANTHER" id="PTHR30290:SF10">
    <property type="entry name" value="PERIPLASMIC OLIGOPEPTIDE-BINDING PROTEIN-RELATED"/>
    <property type="match status" value="1"/>
</dbReference>
<dbReference type="PANTHER" id="PTHR30290">
    <property type="entry name" value="PERIPLASMIC BINDING COMPONENT OF ABC TRANSPORTER"/>
    <property type="match status" value="1"/>
</dbReference>
<evidence type="ECO:0000256" key="2">
    <source>
        <dbReference type="ARBA" id="ARBA00005695"/>
    </source>
</evidence>
<dbReference type="SUPFAM" id="SSF53850">
    <property type="entry name" value="Periplasmic binding protein-like II"/>
    <property type="match status" value="1"/>
</dbReference>
<protein>
    <submittedName>
        <fullName evidence="6">Putative D,D-dipeptide-binding periplasmic protein DdpA</fullName>
    </submittedName>
</protein>
<comment type="similarity">
    <text evidence="2">Belongs to the bacterial solute-binding protein 5 family.</text>
</comment>
<gene>
    <name evidence="6" type="primary">ddpA_4</name>
    <name evidence="6" type="ORF">SDC9_47560</name>
</gene>
<dbReference type="Gene3D" id="3.40.190.10">
    <property type="entry name" value="Periplasmic binding protein-like II"/>
    <property type="match status" value="1"/>
</dbReference>
<dbReference type="Pfam" id="PF00496">
    <property type="entry name" value="SBP_bac_5"/>
    <property type="match status" value="1"/>
</dbReference>
<keyword evidence="3" id="KW-0813">Transport</keyword>
<dbReference type="InterPro" id="IPR039424">
    <property type="entry name" value="SBP_5"/>
</dbReference>
<comment type="subcellular location">
    <subcellularLocation>
        <location evidence="1">Cell envelope</location>
    </subcellularLocation>
</comment>
<comment type="caution">
    <text evidence="6">The sequence shown here is derived from an EMBL/GenBank/DDBJ whole genome shotgun (WGS) entry which is preliminary data.</text>
</comment>
<dbReference type="GO" id="GO:0030313">
    <property type="term" value="C:cell envelope"/>
    <property type="evidence" value="ECO:0007669"/>
    <property type="project" value="UniProtKB-SubCell"/>
</dbReference>
<dbReference type="Gene3D" id="3.90.76.10">
    <property type="entry name" value="Dipeptide-binding Protein, Domain 1"/>
    <property type="match status" value="1"/>
</dbReference>
<name>A0A644WC00_9ZZZZ</name>
<organism evidence="6">
    <name type="scientific">bioreactor metagenome</name>
    <dbReference type="NCBI Taxonomy" id="1076179"/>
    <lineage>
        <taxon>unclassified sequences</taxon>
        <taxon>metagenomes</taxon>
        <taxon>ecological metagenomes</taxon>
    </lineage>
</organism>
<evidence type="ECO:0000256" key="1">
    <source>
        <dbReference type="ARBA" id="ARBA00004196"/>
    </source>
</evidence>
<evidence type="ECO:0000256" key="3">
    <source>
        <dbReference type="ARBA" id="ARBA00022448"/>
    </source>
</evidence>
<evidence type="ECO:0000256" key="4">
    <source>
        <dbReference type="ARBA" id="ARBA00022729"/>
    </source>
</evidence>
<dbReference type="EMBL" id="VSSQ01000788">
    <property type="protein sequence ID" value="MPM01320.1"/>
    <property type="molecule type" value="Genomic_DNA"/>
</dbReference>
<dbReference type="GO" id="GO:1904680">
    <property type="term" value="F:peptide transmembrane transporter activity"/>
    <property type="evidence" value="ECO:0007669"/>
    <property type="project" value="TreeGrafter"/>
</dbReference>